<accession>A0ABQ7T146</accession>
<evidence type="ECO:0000313" key="3">
    <source>
        <dbReference type="EMBL" id="KAH0623442.1"/>
    </source>
</evidence>
<dbReference type="PANTHER" id="PTHR14388:SF7">
    <property type="entry name" value="SH2 DOMAIN-CONTAINING PROTEIN 4B"/>
    <property type="match status" value="1"/>
</dbReference>
<name>A0ABQ7T146_PHRPL</name>
<comment type="caution">
    <text evidence="3">The sequence shown here is derived from an EMBL/GenBank/DDBJ whole genome shotgun (WGS) entry which is preliminary data.</text>
</comment>
<evidence type="ECO:0000313" key="4">
    <source>
        <dbReference type="Proteomes" id="UP000826234"/>
    </source>
</evidence>
<feature type="region of interest" description="Disordered" evidence="2">
    <location>
        <begin position="1"/>
        <end position="22"/>
    </location>
</feature>
<gene>
    <name evidence="3" type="ORF">JD844_006191</name>
</gene>
<dbReference type="Proteomes" id="UP000826234">
    <property type="component" value="Unassembled WGS sequence"/>
</dbReference>
<sequence>RRSKAADEERSHKARRARDEYRHQSLRAIQKGKVAGLSNLFQAAGLNSEQEAKPTNAALISPPTMMVTTRIDRSIVLKMITI</sequence>
<evidence type="ECO:0000256" key="1">
    <source>
        <dbReference type="ARBA" id="ARBA00022999"/>
    </source>
</evidence>
<proteinExistence type="predicted"/>
<reference evidence="3 4" key="1">
    <citation type="journal article" date="2022" name="Gigascience">
        <title>A chromosome-level genome assembly and annotation of the desert horned lizard, Phrynosoma platyrhinos, provides insight into chromosomal rearrangements among reptiles.</title>
        <authorList>
            <person name="Koochekian N."/>
            <person name="Ascanio A."/>
            <person name="Farleigh K."/>
            <person name="Card D.C."/>
            <person name="Schield D.R."/>
            <person name="Castoe T.A."/>
            <person name="Jezkova T."/>
        </authorList>
    </citation>
    <scope>NUCLEOTIDE SEQUENCE [LARGE SCALE GENOMIC DNA]</scope>
    <source>
        <strain evidence="3">NK-2021</strain>
    </source>
</reference>
<dbReference type="EMBL" id="JAIPUX010001880">
    <property type="protein sequence ID" value="KAH0623442.1"/>
    <property type="molecule type" value="Genomic_DNA"/>
</dbReference>
<organism evidence="3 4">
    <name type="scientific">Phrynosoma platyrhinos</name>
    <name type="common">Desert horned lizard</name>
    <dbReference type="NCBI Taxonomy" id="52577"/>
    <lineage>
        <taxon>Eukaryota</taxon>
        <taxon>Metazoa</taxon>
        <taxon>Chordata</taxon>
        <taxon>Craniata</taxon>
        <taxon>Vertebrata</taxon>
        <taxon>Euteleostomi</taxon>
        <taxon>Lepidosauria</taxon>
        <taxon>Squamata</taxon>
        <taxon>Bifurcata</taxon>
        <taxon>Unidentata</taxon>
        <taxon>Episquamata</taxon>
        <taxon>Toxicofera</taxon>
        <taxon>Iguania</taxon>
        <taxon>Phrynosomatidae</taxon>
        <taxon>Phrynosomatinae</taxon>
        <taxon>Phrynosoma</taxon>
    </lineage>
</organism>
<feature type="non-terminal residue" evidence="3">
    <location>
        <position position="1"/>
    </location>
</feature>
<evidence type="ECO:0000256" key="2">
    <source>
        <dbReference type="SAM" id="MobiDB-lite"/>
    </source>
</evidence>
<dbReference type="PANTHER" id="PTHR14388">
    <property type="entry name" value="T CELL-SPECIFIC ADAPTER PROTEIN TSAD"/>
    <property type="match status" value="1"/>
</dbReference>
<protein>
    <submittedName>
        <fullName evidence="3">Uncharacterized protein</fullName>
    </submittedName>
</protein>
<keyword evidence="1" id="KW-0727">SH2 domain</keyword>
<keyword evidence="4" id="KW-1185">Reference proteome</keyword>